<accession>A0ABP9A987</accession>
<sequence length="252" mass="26582">MPSLPLRALSLLGGAVLALGLAVPASATTPDESDAPQVSTSTAASTAFFDVTKLTASSIVVGPTTDGCTYVPVTISRKLPVGVQYWDAFVDVTRNGQLISTAFFGSTGSSTKSRFLYCPLDGFGKFTLGPTEWYAGTTGTHRSGLDGTKGYFYVRSRTKAGISSITRTNGVTTVKVSATRFAPYSYPEQVKFSAPQAQLQVRNGTTWKTVATVKLVNGSATLSYRTSAGRTYRVVIPQTDSTTAAVTPSKTK</sequence>
<comment type="caution">
    <text evidence="2">The sequence shown here is derived from an EMBL/GenBank/DDBJ whole genome shotgun (WGS) entry which is preliminary data.</text>
</comment>
<keyword evidence="3" id="KW-1185">Reference proteome</keyword>
<organism evidence="2 3">
    <name type="scientific">Microbacterium gilvum</name>
    <dbReference type="NCBI Taxonomy" id="1336204"/>
    <lineage>
        <taxon>Bacteria</taxon>
        <taxon>Bacillati</taxon>
        <taxon>Actinomycetota</taxon>
        <taxon>Actinomycetes</taxon>
        <taxon>Micrococcales</taxon>
        <taxon>Microbacteriaceae</taxon>
        <taxon>Microbacterium</taxon>
    </lineage>
</organism>
<dbReference type="RefSeq" id="WP_345439097.1">
    <property type="nucleotide sequence ID" value="NZ_BAABKO010000003.1"/>
</dbReference>
<feature type="signal peptide" evidence="1">
    <location>
        <begin position="1"/>
        <end position="27"/>
    </location>
</feature>
<proteinExistence type="predicted"/>
<reference evidence="3" key="1">
    <citation type="journal article" date="2019" name="Int. J. Syst. Evol. Microbiol.">
        <title>The Global Catalogue of Microorganisms (GCM) 10K type strain sequencing project: providing services to taxonomists for standard genome sequencing and annotation.</title>
        <authorList>
            <consortium name="The Broad Institute Genomics Platform"/>
            <consortium name="The Broad Institute Genome Sequencing Center for Infectious Disease"/>
            <person name="Wu L."/>
            <person name="Ma J."/>
        </authorList>
    </citation>
    <scope>NUCLEOTIDE SEQUENCE [LARGE SCALE GENOMIC DNA]</scope>
    <source>
        <strain evidence="3">JCM 18537</strain>
    </source>
</reference>
<evidence type="ECO:0000313" key="3">
    <source>
        <dbReference type="Proteomes" id="UP001501645"/>
    </source>
</evidence>
<evidence type="ECO:0000256" key="1">
    <source>
        <dbReference type="SAM" id="SignalP"/>
    </source>
</evidence>
<dbReference type="EMBL" id="BAABKO010000003">
    <property type="protein sequence ID" value="GAA4776926.1"/>
    <property type="molecule type" value="Genomic_DNA"/>
</dbReference>
<dbReference type="Proteomes" id="UP001501645">
    <property type="component" value="Unassembled WGS sequence"/>
</dbReference>
<keyword evidence="1" id="KW-0732">Signal</keyword>
<gene>
    <name evidence="2" type="ORF">GCM10023351_22110</name>
</gene>
<name>A0ABP9A987_9MICO</name>
<feature type="chain" id="PRO_5045121788" evidence="1">
    <location>
        <begin position="28"/>
        <end position="252"/>
    </location>
</feature>
<protein>
    <submittedName>
        <fullName evidence="2">Uncharacterized protein</fullName>
    </submittedName>
</protein>
<evidence type="ECO:0000313" key="2">
    <source>
        <dbReference type="EMBL" id="GAA4776926.1"/>
    </source>
</evidence>